<dbReference type="PANTHER" id="PTHR11530:SF11">
    <property type="entry name" value="D-ASPARTATE OXIDASE"/>
    <property type="match status" value="1"/>
</dbReference>
<evidence type="ECO:0000256" key="3">
    <source>
        <dbReference type="ARBA" id="ARBA00022630"/>
    </source>
</evidence>
<comment type="caution">
    <text evidence="9">The sequence shown here is derived from an EMBL/GenBank/DDBJ whole genome shotgun (WGS) entry which is preliminary data.</text>
</comment>
<keyword evidence="5" id="KW-0560">Oxidoreductase</keyword>
<feature type="binding site" evidence="6">
    <location>
        <position position="179"/>
    </location>
    <ligand>
        <name>FAD</name>
        <dbReference type="ChEBI" id="CHEBI:57692"/>
    </ligand>
</feature>
<keyword evidence="10" id="KW-1185">Reference proteome</keyword>
<dbReference type="EMBL" id="LFMY01000012">
    <property type="protein sequence ID" value="OKL57030.1"/>
    <property type="molecule type" value="Genomic_DNA"/>
</dbReference>
<dbReference type="RefSeq" id="XP_020117151.1">
    <property type="nucleotide sequence ID" value="XM_020262581.1"/>
</dbReference>
<dbReference type="Gene3D" id="3.40.50.720">
    <property type="entry name" value="NAD(P)-binding Rossmann-like Domain"/>
    <property type="match status" value="1"/>
</dbReference>
<dbReference type="SUPFAM" id="SSF54373">
    <property type="entry name" value="FAD-linked reductases, C-terminal domain"/>
    <property type="match status" value="1"/>
</dbReference>
<dbReference type="STRING" id="1441469.A0A225AA81"/>
<sequence>MPLVCVLGSGIIGLSSAEALLDAGFDVVVVARDLPGDPPGLSWASPSAGAVIYPTHSPDAQSREFEEQTFKHYWTLAHQDPTSGAQIVPVTEYFQEPKPDAQAWYMKVNPFYRHLTVEELPVGVKAGVTVTTVAVNPLIYLPYLQRKLENHGTKFIRFAATDLKQVMLMTGADILVNATGLGAALLCNDAAVVPIRGRAMFLRNRPNWNQVLLRQDDAYTYVIPRLGSGGVLFGGIRQEGNDSENADLKLRKDILTRVNHVSRGAFKDVNLDTDVDDLVGFRPGRKGGYRLEADGVDIVHAYGFDGVGYVCSTGVAQRVVSLVRRLTGQTAKL</sequence>
<evidence type="ECO:0000256" key="1">
    <source>
        <dbReference type="ARBA" id="ARBA00001974"/>
    </source>
</evidence>
<dbReference type="Proteomes" id="UP000214365">
    <property type="component" value="Unassembled WGS sequence"/>
</dbReference>
<protein>
    <recommendedName>
        <fullName evidence="8">FAD dependent oxidoreductase domain-containing protein</fullName>
    </recommendedName>
</protein>
<feature type="signal peptide" evidence="7">
    <location>
        <begin position="1"/>
        <end position="17"/>
    </location>
</feature>
<evidence type="ECO:0000313" key="10">
    <source>
        <dbReference type="Proteomes" id="UP000214365"/>
    </source>
</evidence>
<comment type="similarity">
    <text evidence="2">Belongs to the DAMOX/DASOX family.</text>
</comment>
<evidence type="ECO:0000256" key="4">
    <source>
        <dbReference type="ARBA" id="ARBA00022827"/>
    </source>
</evidence>
<dbReference type="InterPro" id="IPR023209">
    <property type="entry name" value="DAO"/>
</dbReference>
<dbReference type="InterPro" id="IPR006076">
    <property type="entry name" value="FAD-dep_OxRdtase"/>
</dbReference>
<evidence type="ECO:0000256" key="6">
    <source>
        <dbReference type="PIRSR" id="PIRSR000189-1"/>
    </source>
</evidence>
<dbReference type="Pfam" id="PF01266">
    <property type="entry name" value="DAO"/>
    <property type="match status" value="1"/>
</dbReference>
<dbReference type="PANTHER" id="PTHR11530">
    <property type="entry name" value="D-AMINO ACID OXIDASE"/>
    <property type="match status" value="1"/>
</dbReference>
<dbReference type="Gene3D" id="3.30.9.10">
    <property type="entry name" value="D-Amino Acid Oxidase, subunit A, domain 2"/>
    <property type="match status" value="1"/>
</dbReference>
<evidence type="ECO:0000259" key="8">
    <source>
        <dbReference type="Pfam" id="PF01266"/>
    </source>
</evidence>
<feature type="chain" id="PRO_5012126730" description="FAD dependent oxidoreductase domain-containing protein" evidence="7">
    <location>
        <begin position="18"/>
        <end position="333"/>
    </location>
</feature>
<feature type="binding site" evidence="6">
    <location>
        <position position="221"/>
    </location>
    <ligand>
        <name>D-dopa</name>
        <dbReference type="ChEBI" id="CHEBI:149689"/>
    </ligand>
</feature>
<proteinExistence type="inferred from homology"/>
<organism evidence="9 10">
    <name type="scientific">Talaromyces atroroseus</name>
    <dbReference type="NCBI Taxonomy" id="1441469"/>
    <lineage>
        <taxon>Eukaryota</taxon>
        <taxon>Fungi</taxon>
        <taxon>Dikarya</taxon>
        <taxon>Ascomycota</taxon>
        <taxon>Pezizomycotina</taxon>
        <taxon>Eurotiomycetes</taxon>
        <taxon>Eurotiomycetidae</taxon>
        <taxon>Eurotiales</taxon>
        <taxon>Trichocomaceae</taxon>
        <taxon>Talaromyces</taxon>
        <taxon>Talaromyces sect. Trachyspermi</taxon>
    </lineage>
</organism>
<dbReference type="AlphaFoldDB" id="A0A225AA81"/>
<feature type="binding site" evidence="6">
    <location>
        <position position="306"/>
    </location>
    <ligand>
        <name>D-dopa</name>
        <dbReference type="ChEBI" id="CHEBI:149689"/>
    </ligand>
</feature>
<reference evidence="9 10" key="1">
    <citation type="submission" date="2015-06" db="EMBL/GenBank/DDBJ databases">
        <title>Talaromyces atroroseus IBT 11181 draft genome.</title>
        <authorList>
            <person name="Rasmussen K.B."/>
            <person name="Rasmussen S."/>
            <person name="Petersen B."/>
            <person name="Sicheritz-Ponten T."/>
            <person name="Mortensen U.H."/>
            <person name="Thrane U."/>
        </authorList>
    </citation>
    <scope>NUCLEOTIDE SEQUENCE [LARGE SCALE GENOMIC DNA]</scope>
    <source>
        <strain evidence="9 10">IBT 11181</strain>
    </source>
</reference>
<comment type="cofactor">
    <cofactor evidence="1 6">
        <name>FAD</name>
        <dbReference type="ChEBI" id="CHEBI:57692"/>
    </cofactor>
</comment>
<dbReference type="GO" id="GO:0071949">
    <property type="term" value="F:FAD binding"/>
    <property type="evidence" value="ECO:0007669"/>
    <property type="project" value="InterPro"/>
</dbReference>
<evidence type="ECO:0000256" key="2">
    <source>
        <dbReference type="ARBA" id="ARBA00006730"/>
    </source>
</evidence>
<name>A0A225AA81_TALAT</name>
<accession>A0A225AA81</accession>
<dbReference type="GeneID" id="31007103"/>
<dbReference type="GO" id="GO:0019478">
    <property type="term" value="P:D-amino acid catabolic process"/>
    <property type="evidence" value="ECO:0007669"/>
    <property type="project" value="TreeGrafter"/>
</dbReference>
<evidence type="ECO:0000256" key="5">
    <source>
        <dbReference type="ARBA" id="ARBA00023002"/>
    </source>
</evidence>
<evidence type="ECO:0000313" key="9">
    <source>
        <dbReference type="EMBL" id="OKL57030.1"/>
    </source>
</evidence>
<keyword evidence="4 6" id="KW-0274">FAD</keyword>
<keyword evidence="3" id="KW-0285">Flavoprotein</keyword>
<dbReference type="SUPFAM" id="SSF51971">
    <property type="entry name" value="Nucleotide-binding domain"/>
    <property type="match status" value="1"/>
</dbReference>
<dbReference type="PIRSF" id="PIRSF000189">
    <property type="entry name" value="D-aa_oxidase"/>
    <property type="match status" value="1"/>
</dbReference>
<evidence type="ECO:0000256" key="7">
    <source>
        <dbReference type="SAM" id="SignalP"/>
    </source>
</evidence>
<feature type="binding site" evidence="6">
    <location>
        <position position="282"/>
    </location>
    <ligand>
        <name>D-dopa</name>
        <dbReference type="ChEBI" id="CHEBI:149689"/>
    </ligand>
</feature>
<gene>
    <name evidence="9" type="ORF">UA08_07347</name>
</gene>
<dbReference type="GO" id="GO:0005737">
    <property type="term" value="C:cytoplasm"/>
    <property type="evidence" value="ECO:0007669"/>
    <property type="project" value="TreeGrafter"/>
</dbReference>
<dbReference type="GO" id="GO:0003884">
    <property type="term" value="F:D-amino-acid oxidase activity"/>
    <property type="evidence" value="ECO:0007669"/>
    <property type="project" value="InterPro"/>
</dbReference>
<dbReference type="OrthoDB" id="2015447at2759"/>
<keyword evidence="7" id="KW-0732">Signal</keyword>
<feature type="domain" description="FAD dependent oxidoreductase" evidence="8">
    <location>
        <begin position="4"/>
        <end position="320"/>
    </location>
</feature>